<keyword evidence="1" id="KW-0812">Transmembrane</keyword>
<evidence type="ECO:0000313" key="2">
    <source>
        <dbReference type="EMBL" id="GGN05986.1"/>
    </source>
</evidence>
<dbReference type="OrthoDB" id="379762at2157"/>
<gene>
    <name evidence="2" type="ORF">GCM10009021_01130</name>
</gene>
<keyword evidence="1" id="KW-0472">Membrane</keyword>
<dbReference type="EMBL" id="BMOQ01000001">
    <property type="protein sequence ID" value="GGN05986.1"/>
    <property type="molecule type" value="Genomic_DNA"/>
</dbReference>
<sequence>MASPIVFADILLGAFGIIPALLVVCSVVLFAVIGVVSVYLGGGALADLVGGADTGFVDGQPR</sequence>
<feature type="transmembrane region" description="Helical" evidence="1">
    <location>
        <begin position="12"/>
        <end position="40"/>
    </location>
</feature>
<dbReference type="Proteomes" id="UP000608850">
    <property type="component" value="Unassembled WGS sequence"/>
</dbReference>
<dbReference type="AlphaFoldDB" id="A0A830G7F3"/>
<evidence type="ECO:0000313" key="3">
    <source>
        <dbReference type="Proteomes" id="UP000608850"/>
    </source>
</evidence>
<accession>A0A830G7F3</accession>
<dbReference type="RefSeq" id="WP_188876378.1">
    <property type="nucleotide sequence ID" value="NZ_BMOQ01000001.1"/>
</dbReference>
<proteinExistence type="predicted"/>
<keyword evidence="3" id="KW-1185">Reference proteome</keyword>
<protein>
    <submittedName>
        <fullName evidence="2">Uncharacterized protein</fullName>
    </submittedName>
</protein>
<keyword evidence="1" id="KW-1133">Transmembrane helix</keyword>
<comment type="caution">
    <text evidence="2">The sequence shown here is derived from an EMBL/GenBank/DDBJ whole genome shotgun (WGS) entry which is preliminary data.</text>
</comment>
<reference evidence="2 3" key="1">
    <citation type="journal article" date="2019" name="Int. J. Syst. Evol. Microbiol.">
        <title>The Global Catalogue of Microorganisms (GCM) 10K type strain sequencing project: providing services to taxonomists for standard genome sequencing and annotation.</title>
        <authorList>
            <consortium name="The Broad Institute Genomics Platform"/>
            <consortium name="The Broad Institute Genome Sequencing Center for Infectious Disease"/>
            <person name="Wu L."/>
            <person name="Ma J."/>
        </authorList>
    </citation>
    <scope>NUCLEOTIDE SEQUENCE [LARGE SCALE GENOMIC DNA]</scope>
    <source>
        <strain evidence="2 3">JCM 16331</strain>
    </source>
</reference>
<name>A0A830G7F3_9EURY</name>
<organism evidence="2 3">
    <name type="scientific">Halarchaeum nitratireducens</name>
    <dbReference type="NCBI Taxonomy" id="489913"/>
    <lineage>
        <taxon>Archaea</taxon>
        <taxon>Methanobacteriati</taxon>
        <taxon>Methanobacteriota</taxon>
        <taxon>Stenosarchaea group</taxon>
        <taxon>Halobacteria</taxon>
        <taxon>Halobacteriales</taxon>
        <taxon>Halobacteriaceae</taxon>
    </lineage>
</organism>
<evidence type="ECO:0000256" key="1">
    <source>
        <dbReference type="SAM" id="Phobius"/>
    </source>
</evidence>